<sequence>MYIGGHMEMMSPHGGGLASSGELDRKLRQLQDHAGPPSMQPRESAGDYSTADEDRARARLSEWDMSIIPSSLPPATVSAAIKAQIVKNRVTRTATSRAVEAEICQVLAASSLPSVAMRALFERVWRLFEAVAVQAPCGSKSWLLPSEVDLGDLDSLRKTGNQRQHFHALRALEPPLRCLLRRLAVSSQEDPLLLSQLGDLGVIDPSRVAALAERIAVADGNTDLILSAPESLRRIWTRAAHQRRGPPLWYYTGLRVKDATMPPVSEAEVRALFGPAAALNSHGDRRLPYECGAYKYALVEDDPLVVACTNKGLFATSGPSGTAYRFLNLWLVLAGPEAELAVIRLAVASLLLSGSHHSLAEIMMVCAPLMGCRPPEGLADMIEQLVPHELRMMWEGVSHTITPVKFRSELARRLDRVLA</sequence>
<proteinExistence type="predicted"/>
<evidence type="ECO:0000256" key="1">
    <source>
        <dbReference type="SAM" id="MobiDB-lite"/>
    </source>
</evidence>
<protein>
    <submittedName>
        <fullName evidence="2">Uncharacterized protein</fullName>
    </submittedName>
</protein>
<feature type="region of interest" description="Disordered" evidence="1">
    <location>
        <begin position="26"/>
        <end position="53"/>
    </location>
</feature>
<gene>
    <name evidence="2" type="ORF">B0H66DRAFT_547259</name>
</gene>
<name>A0AAE0MA48_9PEZI</name>
<comment type="caution">
    <text evidence="2">The sequence shown here is derived from an EMBL/GenBank/DDBJ whole genome shotgun (WGS) entry which is preliminary data.</text>
</comment>
<dbReference type="EMBL" id="JAUEDM010000002">
    <property type="protein sequence ID" value="KAK3325021.1"/>
    <property type="molecule type" value="Genomic_DNA"/>
</dbReference>
<evidence type="ECO:0000313" key="3">
    <source>
        <dbReference type="Proteomes" id="UP001283341"/>
    </source>
</evidence>
<evidence type="ECO:0000313" key="2">
    <source>
        <dbReference type="EMBL" id="KAK3325021.1"/>
    </source>
</evidence>
<reference evidence="2" key="1">
    <citation type="journal article" date="2023" name="Mol. Phylogenet. Evol.">
        <title>Genome-scale phylogeny and comparative genomics of the fungal order Sordariales.</title>
        <authorList>
            <person name="Hensen N."/>
            <person name="Bonometti L."/>
            <person name="Westerberg I."/>
            <person name="Brannstrom I.O."/>
            <person name="Guillou S."/>
            <person name="Cros-Aarteil S."/>
            <person name="Calhoun S."/>
            <person name="Haridas S."/>
            <person name="Kuo A."/>
            <person name="Mondo S."/>
            <person name="Pangilinan J."/>
            <person name="Riley R."/>
            <person name="LaButti K."/>
            <person name="Andreopoulos B."/>
            <person name="Lipzen A."/>
            <person name="Chen C."/>
            <person name="Yan M."/>
            <person name="Daum C."/>
            <person name="Ng V."/>
            <person name="Clum A."/>
            <person name="Steindorff A."/>
            <person name="Ohm R.A."/>
            <person name="Martin F."/>
            <person name="Silar P."/>
            <person name="Natvig D.O."/>
            <person name="Lalanne C."/>
            <person name="Gautier V."/>
            <person name="Ament-Velasquez S.L."/>
            <person name="Kruys A."/>
            <person name="Hutchinson M.I."/>
            <person name="Powell A.J."/>
            <person name="Barry K."/>
            <person name="Miller A.N."/>
            <person name="Grigoriev I.V."/>
            <person name="Debuchy R."/>
            <person name="Gladieux P."/>
            <person name="Hiltunen Thoren M."/>
            <person name="Johannesson H."/>
        </authorList>
    </citation>
    <scope>NUCLEOTIDE SEQUENCE</scope>
    <source>
        <strain evidence="2">CBS 118394</strain>
    </source>
</reference>
<dbReference type="AlphaFoldDB" id="A0AAE0MA48"/>
<dbReference type="Proteomes" id="UP001283341">
    <property type="component" value="Unassembled WGS sequence"/>
</dbReference>
<accession>A0AAE0MA48</accession>
<reference evidence="2" key="2">
    <citation type="submission" date="2023-06" db="EMBL/GenBank/DDBJ databases">
        <authorList>
            <consortium name="Lawrence Berkeley National Laboratory"/>
            <person name="Haridas S."/>
            <person name="Hensen N."/>
            <person name="Bonometti L."/>
            <person name="Westerberg I."/>
            <person name="Brannstrom I.O."/>
            <person name="Guillou S."/>
            <person name="Cros-Aarteil S."/>
            <person name="Calhoun S."/>
            <person name="Kuo A."/>
            <person name="Mondo S."/>
            <person name="Pangilinan J."/>
            <person name="Riley R."/>
            <person name="Labutti K."/>
            <person name="Andreopoulos B."/>
            <person name="Lipzen A."/>
            <person name="Chen C."/>
            <person name="Yanf M."/>
            <person name="Daum C."/>
            <person name="Ng V."/>
            <person name="Clum A."/>
            <person name="Steindorff A."/>
            <person name="Ohm R."/>
            <person name="Martin F."/>
            <person name="Silar P."/>
            <person name="Natvig D."/>
            <person name="Lalanne C."/>
            <person name="Gautier V."/>
            <person name="Ament-Velasquez S.L."/>
            <person name="Kruys A."/>
            <person name="Hutchinson M.I."/>
            <person name="Powell A.J."/>
            <person name="Barry K."/>
            <person name="Miller A.N."/>
            <person name="Grigoriev I.V."/>
            <person name="Debuchy R."/>
            <person name="Gladieux P."/>
            <person name="Thoren M.H."/>
            <person name="Johannesson H."/>
        </authorList>
    </citation>
    <scope>NUCLEOTIDE SEQUENCE</scope>
    <source>
        <strain evidence="2">CBS 118394</strain>
    </source>
</reference>
<organism evidence="2 3">
    <name type="scientific">Apodospora peruviana</name>
    <dbReference type="NCBI Taxonomy" id="516989"/>
    <lineage>
        <taxon>Eukaryota</taxon>
        <taxon>Fungi</taxon>
        <taxon>Dikarya</taxon>
        <taxon>Ascomycota</taxon>
        <taxon>Pezizomycotina</taxon>
        <taxon>Sordariomycetes</taxon>
        <taxon>Sordariomycetidae</taxon>
        <taxon>Sordariales</taxon>
        <taxon>Lasiosphaeriaceae</taxon>
        <taxon>Apodospora</taxon>
    </lineage>
</organism>
<keyword evidence="3" id="KW-1185">Reference proteome</keyword>
<feature type="region of interest" description="Disordered" evidence="1">
    <location>
        <begin position="1"/>
        <end position="20"/>
    </location>
</feature>